<protein>
    <submittedName>
        <fullName evidence="2">Lipoprotein</fullName>
    </submittedName>
</protein>
<dbReference type="InterPro" id="IPR018392">
    <property type="entry name" value="LysM"/>
</dbReference>
<dbReference type="CDD" id="cd00118">
    <property type="entry name" value="LysM"/>
    <property type="match status" value="2"/>
</dbReference>
<evidence type="ECO:0000313" key="2">
    <source>
        <dbReference type="EMBL" id="KKU21713.1"/>
    </source>
</evidence>
<reference evidence="2 3" key="1">
    <citation type="journal article" date="2015" name="Nature">
        <title>rRNA introns, odd ribosomes, and small enigmatic genomes across a large radiation of phyla.</title>
        <authorList>
            <person name="Brown C.T."/>
            <person name="Hug L.A."/>
            <person name="Thomas B.C."/>
            <person name="Sharon I."/>
            <person name="Castelle C.J."/>
            <person name="Singh A."/>
            <person name="Wilkins M.J."/>
            <person name="Williams K.H."/>
            <person name="Banfield J.F."/>
        </authorList>
    </citation>
    <scope>NUCLEOTIDE SEQUENCE [LARGE SCALE GENOMIC DNA]</scope>
</reference>
<dbReference type="CDD" id="cd12797">
    <property type="entry name" value="M23_peptidase"/>
    <property type="match status" value="1"/>
</dbReference>
<dbReference type="SUPFAM" id="SSF54106">
    <property type="entry name" value="LysM domain"/>
    <property type="match status" value="1"/>
</dbReference>
<evidence type="ECO:0000259" key="1">
    <source>
        <dbReference type="PROSITE" id="PS51782"/>
    </source>
</evidence>
<feature type="domain" description="LysM" evidence="1">
    <location>
        <begin position="173"/>
        <end position="221"/>
    </location>
</feature>
<comment type="caution">
    <text evidence="2">The sequence shown here is derived from an EMBL/GenBank/DDBJ whole genome shotgun (WGS) entry which is preliminary data.</text>
</comment>
<organism evidence="2 3">
    <name type="scientific">Candidatus Nomurabacteria bacterium GW2011_GWA1_46_11</name>
    <dbReference type="NCBI Taxonomy" id="1618732"/>
    <lineage>
        <taxon>Bacteria</taxon>
        <taxon>Candidatus Nomuraibacteriota</taxon>
    </lineage>
</organism>
<feature type="domain" description="LysM" evidence="1">
    <location>
        <begin position="123"/>
        <end position="167"/>
    </location>
</feature>
<dbReference type="AlphaFoldDB" id="A0A0G1QV94"/>
<dbReference type="PANTHER" id="PTHR21666">
    <property type="entry name" value="PEPTIDASE-RELATED"/>
    <property type="match status" value="1"/>
</dbReference>
<sequence length="372" mass="40553">MPTNRAFIYSLRDIVKDFVSFLIVWYRLIAKISYAIFTRFESVKDLLVGFLYRQRGRFAKPFVHTSMMGLSAAGVMLAPVVASNHPNFFQDAQQAQTPIILLASTQVEPESTDLTQKVRDKILKYTVEPGDTLSSISKKFDISVDTILWQNDLTERSTIRPGQSLEILPVSGIAHKVGRGDTIYSIAKKYKANAQAMVDFPFNTFSDDETFGLTVGQILIVPDGVEPAAPAVIAPIAPSGQFTPRVGTNPGTGKFIWPTAGVISQGFSWYHKGIDIANPNYPPIVAADSGVVTVAGWVDNTGYGNRVMIDHGNGYITLYGHMSRVSVSVGQRVGKGQLIGYVGSTGRSTGPHVHFEIRNSGGGFNNPFGFLK</sequence>
<dbReference type="Gene3D" id="3.10.350.10">
    <property type="entry name" value="LysM domain"/>
    <property type="match status" value="2"/>
</dbReference>
<accession>A0A0G1QV94</accession>
<dbReference type="Pfam" id="PF01551">
    <property type="entry name" value="Peptidase_M23"/>
    <property type="match status" value="1"/>
</dbReference>
<dbReference type="InterPro" id="IPR011055">
    <property type="entry name" value="Dup_hybrid_motif"/>
</dbReference>
<dbReference type="Pfam" id="PF01476">
    <property type="entry name" value="LysM"/>
    <property type="match status" value="2"/>
</dbReference>
<dbReference type="InterPro" id="IPR050570">
    <property type="entry name" value="Cell_wall_metabolism_enzyme"/>
</dbReference>
<evidence type="ECO:0000313" key="3">
    <source>
        <dbReference type="Proteomes" id="UP000034107"/>
    </source>
</evidence>
<dbReference type="PANTHER" id="PTHR21666:SF270">
    <property type="entry name" value="MUREIN HYDROLASE ACTIVATOR ENVC"/>
    <property type="match status" value="1"/>
</dbReference>
<dbReference type="SUPFAM" id="SSF51261">
    <property type="entry name" value="Duplicated hybrid motif"/>
    <property type="match status" value="1"/>
</dbReference>
<dbReference type="GO" id="GO:0004222">
    <property type="term" value="F:metalloendopeptidase activity"/>
    <property type="evidence" value="ECO:0007669"/>
    <property type="project" value="TreeGrafter"/>
</dbReference>
<dbReference type="SMART" id="SM00257">
    <property type="entry name" value="LysM"/>
    <property type="match status" value="2"/>
</dbReference>
<gene>
    <name evidence="2" type="ORF">UX31_C0014G0009</name>
</gene>
<dbReference type="InterPro" id="IPR036779">
    <property type="entry name" value="LysM_dom_sf"/>
</dbReference>
<proteinExistence type="predicted"/>
<dbReference type="EMBL" id="LCLS01000014">
    <property type="protein sequence ID" value="KKU21713.1"/>
    <property type="molecule type" value="Genomic_DNA"/>
</dbReference>
<dbReference type="Proteomes" id="UP000034107">
    <property type="component" value="Unassembled WGS sequence"/>
</dbReference>
<keyword evidence="2" id="KW-0449">Lipoprotein</keyword>
<dbReference type="PROSITE" id="PS51782">
    <property type="entry name" value="LYSM"/>
    <property type="match status" value="2"/>
</dbReference>
<dbReference type="Gene3D" id="2.70.70.10">
    <property type="entry name" value="Glucose Permease (Domain IIA)"/>
    <property type="match status" value="1"/>
</dbReference>
<name>A0A0G1QV94_9BACT</name>
<dbReference type="InterPro" id="IPR016047">
    <property type="entry name" value="M23ase_b-sheet_dom"/>
</dbReference>